<dbReference type="Pfam" id="PF01828">
    <property type="entry name" value="Peptidase_A4"/>
    <property type="match status" value="1"/>
</dbReference>
<reference evidence="1 2" key="1">
    <citation type="submission" date="2020-02" db="EMBL/GenBank/DDBJ databases">
        <authorList>
            <person name="Hogendoorn C."/>
        </authorList>
    </citation>
    <scope>NUCLEOTIDE SEQUENCE [LARGE SCALE GENOMIC DNA]</scope>
    <source>
        <strain evidence="1">R501</strain>
    </source>
</reference>
<sequence>MQHGRTWARSGMALLGLGILGAGVWGLHLHAPGAAAAPPAPAESPAALAKLVAYPGSPTLLAAAGTGNLQIPTSGSSNWTGLTTTGILAKAVRATYTAPAWQGGAFPGQSVGDWVGLGGAQSRQLIQVGTVTTANRLGQPVTRAFWEQLPAAAHLGTVVPAGTRLTAAITPLGDGRWRLTLTSPERSAPWVDQVVTLTPAAARKVESSADVITEAITRNGHLVPLAPFGQTAFTGVEVDGVPLSRLPVADLAASVLLGPGGRPRAAAYYSPSAPNTMTVEEQAPAYGYGDGWGYGGGWGYGQGGLSPGVRAWGGVLPLPGGGWATYGVWGD</sequence>
<name>A0A6F8ZCZ7_9FIRM</name>
<dbReference type="GO" id="GO:0006508">
    <property type="term" value="P:proteolysis"/>
    <property type="evidence" value="ECO:0007669"/>
    <property type="project" value="InterPro"/>
</dbReference>
<dbReference type="EMBL" id="LR778114">
    <property type="protein sequence ID" value="CAB1127637.1"/>
    <property type="molecule type" value="Genomic_DNA"/>
</dbReference>
<organism evidence="1 2">
    <name type="scientific">Candidatus Hydrogenisulfobacillus filiaventi</name>
    <dbReference type="NCBI Taxonomy" id="2707344"/>
    <lineage>
        <taxon>Bacteria</taxon>
        <taxon>Bacillati</taxon>
        <taxon>Bacillota</taxon>
        <taxon>Clostridia</taxon>
        <taxon>Eubacteriales</taxon>
        <taxon>Clostridiales Family XVII. Incertae Sedis</taxon>
        <taxon>Candidatus Hydrogenisulfobacillus</taxon>
    </lineage>
</organism>
<proteinExistence type="predicted"/>
<dbReference type="InterPro" id="IPR038656">
    <property type="entry name" value="Peptidase_G1_sf"/>
</dbReference>
<dbReference type="AlphaFoldDB" id="A0A6F8ZCZ7"/>
<protein>
    <submittedName>
        <fullName evidence="1">Uncharacterized protein</fullName>
    </submittedName>
</protein>
<gene>
    <name evidence="1" type="ORF">R50_0131</name>
</gene>
<keyword evidence="2" id="KW-1185">Reference proteome</keyword>
<dbReference type="InterPro" id="IPR013320">
    <property type="entry name" value="ConA-like_dom_sf"/>
</dbReference>
<dbReference type="SUPFAM" id="SSF49899">
    <property type="entry name" value="Concanavalin A-like lectins/glucanases"/>
    <property type="match status" value="1"/>
</dbReference>
<dbReference type="Gene3D" id="2.60.120.700">
    <property type="entry name" value="Peptidase G1"/>
    <property type="match status" value="1"/>
</dbReference>
<dbReference type="InterPro" id="IPR000250">
    <property type="entry name" value="Peptidase_G1"/>
</dbReference>
<dbReference type="GO" id="GO:0070007">
    <property type="term" value="F:glutamic-type endopeptidase activity"/>
    <property type="evidence" value="ECO:0007669"/>
    <property type="project" value="InterPro"/>
</dbReference>
<evidence type="ECO:0000313" key="2">
    <source>
        <dbReference type="Proteomes" id="UP000503399"/>
    </source>
</evidence>
<dbReference type="Proteomes" id="UP000503399">
    <property type="component" value="Chromosome"/>
</dbReference>
<accession>A0A6F8ZCZ7</accession>
<evidence type="ECO:0000313" key="1">
    <source>
        <dbReference type="EMBL" id="CAB1127637.1"/>
    </source>
</evidence>
<dbReference type="KEGG" id="hfv:R50_0131"/>